<accession>A0ABS9VVL6</accession>
<comment type="caution">
    <text evidence="1">The sequence shown here is derived from an EMBL/GenBank/DDBJ whole genome shotgun (WGS) entry which is preliminary data.</text>
</comment>
<organism evidence="1 2">
    <name type="scientific">Bifidobacterium amazonense</name>
    <dbReference type="NCBI Taxonomy" id="2809027"/>
    <lineage>
        <taxon>Bacteria</taxon>
        <taxon>Bacillati</taxon>
        <taxon>Actinomycetota</taxon>
        <taxon>Actinomycetes</taxon>
        <taxon>Bifidobacteriales</taxon>
        <taxon>Bifidobacteriaceae</taxon>
        <taxon>Bifidobacterium</taxon>
    </lineage>
</organism>
<evidence type="ECO:0000313" key="2">
    <source>
        <dbReference type="Proteomes" id="UP000710815"/>
    </source>
</evidence>
<gene>
    <name evidence="1" type="ORF">JS533_007490</name>
</gene>
<keyword evidence="2" id="KW-1185">Reference proteome</keyword>
<reference evidence="1 2" key="1">
    <citation type="journal article" date="2021" name="Environ. Microbiol.">
        <title>Genetic insights into the dark matter of the mammalian gut microbiota through targeted genome reconstruction.</title>
        <authorList>
            <person name="Lugli G.A."/>
            <person name="Alessandri G."/>
            <person name="Milani C."/>
            <person name="Viappiani A."/>
            <person name="Fontana F."/>
            <person name="Tarracchini C."/>
            <person name="Mancabelli L."/>
            <person name="Argentini C."/>
            <person name="Ruiz L."/>
            <person name="Margolles A."/>
            <person name="van Sinderen D."/>
            <person name="Turroni F."/>
            <person name="Ventura M."/>
        </authorList>
    </citation>
    <scope>NUCLEOTIDE SEQUENCE [LARGE SCALE GENOMIC DNA]</scope>
    <source>
        <strain evidence="1 2">MA1</strain>
    </source>
</reference>
<dbReference type="RefSeq" id="WP_241513813.1">
    <property type="nucleotide sequence ID" value="NZ_JAFEJT020000027.1"/>
</dbReference>
<proteinExistence type="predicted"/>
<name>A0ABS9VVL6_9BIFI</name>
<evidence type="ECO:0000313" key="1">
    <source>
        <dbReference type="EMBL" id="MCH9276112.1"/>
    </source>
</evidence>
<sequence length="71" mass="8081">MKKTYCDMCGNEFVGKGLHMDIDLFSRSDSDMKSYHMDFDVCDDCAEDYEGDTLGYLGIGQDRTLSFEKEG</sequence>
<dbReference type="EMBL" id="JAFEJT020000027">
    <property type="protein sequence ID" value="MCH9276112.1"/>
    <property type="molecule type" value="Genomic_DNA"/>
</dbReference>
<reference evidence="1 2" key="2">
    <citation type="journal article" date="2021" name="Syst. Appl. Microbiol.">
        <title>Phylogenetic classification of ten novel species belonging to the genus Bifidobacterium comprising B. phasiani sp. nov., B. pongonis sp. nov., B. saguinibicoloris sp. nov., B. colobi sp. nov., B. simiiventris sp. nov., B. santillanense sp. nov., B. miconis sp. nov., B. amazonense sp. nov., B. pluvialisilvae sp. nov., and B. miconisargentati sp. nov.</title>
        <authorList>
            <person name="Lugli G.A."/>
            <person name="Calvete-Torre I."/>
            <person name="Alessandri G."/>
            <person name="Milani C."/>
            <person name="Turroni F."/>
            <person name="Laiolo P."/>
            <person name="Ossiprandi M.C."/>
            <person name="Margolles A."/>
            <person name="Ruiz L."/>
            <person name="Ventura M."/>
        </authorList>
    </citation>
    <scope>NUCLEOTIDE SEQUENCE [LARGE SCALE GENOMIC DNA]</scope>
    <source>
        <strain evidence="1 2">MA1</strain>
    </source>
</reference>
<dbReference type="Proteomes" id="UP000710815">
    <property type="component" value="Unassembled WGS sequence"/>
</dbReference>
<protein>
    <submittedName>
        <fullName evidence="1">Uncharacterized protein</fullName>
    </submittedName>
</protein>